<dbReference type="Proteomes" id="UP000274756">
    <property type="component" value="Unassembled WGS sequence"/>
</dbReference>
<evidence type="ECO:0000313" key="1">
    <source>
        <dbReference type="EMBL" id="VDN51014.1"/>
    </source>
</evidence>
<dbReference type="PANTHER" id="PTHR15237">
    <property type="entry name" value="DNA REPAIR PROTEIN RAD9"/>
    <property type="match status" value="1"/>
</dbReference>
<dbReference type="Proteomes" id="UP000038040">
    <property type="component" value="Unplaced"/>
</dbReference>
<keyword evidence="3" id="KW-1185">Reference proteome</keyword>
<dbReference type="AlphaFoldDB" id="A0A158Q4Y9"/>
<dbReference type="WBParaSite" id="DME_0000604801-mRNA-1">
    <property type="protein sequence ID" value="DME_0000604801-mRNA-1"/>
    <property type="gene ID" value="DME_0000604801"/>
</dbReference>
<dbReference type="OrthoDB" id="60092at2759"/>
<dbReference type="GO" id="GO:0030896">
    <property type="term" value="C:checkpoint clamp complex"/>
    <property type="evidence" value="ECO:0007669"/>
    <property type="project" value="InterPro"/>
</dbReference>
<dbReference type="EMBL" id="UYYG01000011">
    <property type="protein sequence ID" value="VDN51014.1"/>
    <property type="molecule type" value="Genomic_DNA"/>
</dbReference>
<accession>A0A158Q4Y9</accession>
<dbReference type="GO" id="GO:0000076">
    <property type="term" value="P:DNA replication checkpoint signaling"/>
    <property type="evidence" value="ECO:0007669"/>
    <property type="project" value="TreeGrafter"/>
</dbReference>
<dbReference type="InterPro" id="IPR046938">
    <property type="entry name" value="DNA_clamp_sf"/>
</dbReference>
<dbReference type="STRING" id="318479.A0A158Q4Y9"/>
<name>A0A158Q4Y9_DRAME</name>
<sequence>MDSSDIMAGARYVMHGNFKVFARAVLTLNRIGEELYLEPTSEGFSMKSLNCSKSAYVTFIFSSSFFSECDIGRIKDNENNLCRISMKCALSAFKCVKNHEKTVLSCRMFINPKSNAMLIQLIHIYVK</sequence>
<reference evidence="1 3" key="2">
    <citation type="submission" date="2018-11" db="EMBL/GenBank/DDBJ databases">
        <authorList>
            <consortium name="Pathogen Informatics"/>
        </authorList>
    </citation>
    <scope>NUCLEOTIDE SEQUENCE [LARGE SCALE GENOMIC DNA]</scope>
</reference>
<dbReference type="InterPro" id="IPR007268">
    <property type="entry name" value="Rad9/Ddc1"/>
</dbReference>
<dbReference type="GO" id="GO:0031573">
    <property type="term" value="P:mitotic intra-S DNA damage checkpoint signaling"/>
    <property type="evidence" value="ECO:0007669"/>
    <property type="project" value="TreeGrafter"/>
</dbReference>
<organism evidence="2 4">
    <name type="scientific">Dracunculus medinensis</name>
    <name type="common">Guinea worm</name>
    <dbReference type="NCBI Taxonomy" id="318479"/>
    <lineage>
        <taxon>Eukaryota</taxon>
        <taxon>Metazoa</taxon>
        <taxon>Ecdysozoa</taxon>
        <taxon>Nematoda</taxon>
        <taxon>Chromadorea</taxon>
        <taxon>Rhabditida</taxon>
        <taxon>Spirurina</taxon>
        <taxon>Dracunculoidea</taxon>
        <taxon>Dracunculidae</taxon>
        <taxon>Dracunculus</taxon>
    </lineage>
</organism>
<dbReference type="Pfam" id="PF04139">
    <property type="entry name" value="Rad9"/>
    <property type="match status" value="1"/>
</dbReference>
<dbReference type="GO" id="GO:0071479">
    <property type="term" value="P:cellular response to ionizing radiation"/>
    <property type="evidence" value="ECO:0007669"/>
    <property type="project" value="TreeGrafter"/>
</dbReference>
<dbReference type="PANTHER" id="PTHR15237:SF0">
    <property type="entry name" value="CELL CYCLE CHECKPOINT CONTROL PROTEIN"/>
    <property type="match status" value="1"/>
</dbReference>
<evidence type="ECO:0000313" key="4">
    <source>
        <dbReference type="WBParaSite" id="DME_0000604801-mRNA-1"/>
    </source>
</evidence>
<protein>
    <submittedName>
        <fullName evidence="1 4">Uncharacterized protein</fullName>
    </submittedName>
</protein>
<dbReference type="SUPFAM" id="SSF55979">
    <property type="entry name" value="DNA clamp"/>
    <property type="match status" value="1"/>
</dbReference>
<evidence type="ECO:0000313" key="3">
    <source>
        <dbReference type="Proteomes" id="UP000274756"/>
    </source>
</evidence>
<proteinExistence type="predicted"/>
<dbReference type="Gene3D" id="3.70.10.10">
    <property type="match status" value="1"/>
</dbReference>
<reference evidence="4" key="1">
    <citation type="submission" date="2016-04" db="UniProtKB">
        <authorList>
            <consortium name="WormBaseParasite"/>
        </authorList>
    </citation>
    <scope>IDENTIFICATION</scope>
</reference>
<dbReference type="GO" id="GO:0006281">
    <property type="term" value="P:DNA repair"/>
    <property type="evidence" value="ECO:0007669"/>
    <property type="project" value="TreeGrafter"/>
</dbReference>
<gene>
    <name evidence="1" type="ORF">DME_LOCUS987</name>
</gene>
<evidence type="ECO:0000313" key="2">
    <source>
        <dbReference type="Proteomes" id="UP000038040"/>
    </source>
</evidence>